<reference evidence="1 2" key="1">
    <citation type="journal article" date="2018" name="Front. Plant Sci.">
        <title>Red Clover (Trifolium pratense) and Zigzag Clover (T. medium) - A Picture of Genomic Similarities and Differences.</title>
        <authorList>
            <person name="Dluhosova J."/>
            <person name="Istvanek J."/>
            <person name="Nedelnik J."/>
            <person name="Repkova J."/>
        </authorList>
    </citation>
    <scope>NUCLEOTIDE SEQUENCE [LARGE SCALE GENOMIC DNA]</scope>
    <source>
        <strain evidence="2">cv. 10/8</strain>
        <tissue evidence="1">Leaf</tissue>
    </source>
</reference>
<dbReference type="Proteomes" id="UP000265520">
    <property type="component" value="Unassembled WGS sequence"/>
</dbReference>
<protein>
    <submittedName>
        <fullName evidence="1">Uncharacterized protein</fullName>
    </submittedName>
</protein>
<accession>A0A392RDN5</accession>
<comment type="caution">
    <text evidence="1">The sequence shown here is derived from an EMBL/GenBank/DDBJ whole genome shotgun (WGS) entry which is preliminary data.</text>
</comment>
<organism evidence="1 2">
    <name type="scientific">Trifolium medium</name>
    <dbReference type="NCBI Taxonomy" id="97028"/>
    <lineage>
        <taxon>Eukaryota</taxon>
        <taxon>Viridiplantae</taxon>
        <taxon>Streptophyta</taxon>
        <taxon>Embryophyta</taxon>
        <taxon>Tracheophyta</taxon>
        <taxon>Spermatophyta</taxon>
        <taxon>Magnoliopsida</taxon>
        <taxon>eudicotyledons</taxon>
        <taxon>Gunneridae</taxon>
        <taxon>Pentapetalae</taxon>
        <taxon>rosids</taxon>
        <taxon>fabids</taxon>
        <taxon>Fabales</taxon>
        <taxon>Fabaceae</taxon>
        <taxon>Papilionoideae</taxon>
        <taxon>50 kb inversion clade</taxon>
        <taxon>NPAAA clade</taxon>
        <taxon>Hologalegina</taxon>
        <taxon>IRL clade</taxon>
        <taxon>Trifolieae</taxon>
        <taxon>Trifolium</taxon>
    </lineage>
</organism>
<name>A0A392RDN5_9FABA</name>
<dbReference type="EMBL" id="LXQA010216510">
    <property type="protein sequence ID" value="MCI34728.1"/>
    <property type="molecule type" value="Genomic_DNA"/>
</dbReference>
<dbReference type="AlphaFoldDB" id="A0A392RDN5"/>
<evidence type="ECO:0000313" key="1">
    <source>
        <dbReference type="EMBL" id="MCI34728.1"/>
    </source>
</evidence>
<proteinExistence type="predicted"/>
<keyword evidence="2" id="KW-1185">Reference proteome</keyword>
<evidence type="ECO:0000313" key="2">
    <source>
        <dbReference type="Proteomes" id="UP000265520"/>
    </source>
</evidence>
<sequence>HLATDVKIFNTLCRAQRYWAWGADINGGWLDQKPDSRRLNGSWMML</sequence>
<feature type="non-terminal residue" evidence="1">
    <location>
        <position position="1"/>
    </location>
</feature>